<dbReference type="AlphaFoldDB" id="A0A2A2LJD5"/>
<gene>
    <name evidence="4" type="ORF">WR25_22349</name>
</gene>
<evidence type="ECO:0008006" key="6">
    <source>
        <dbReference type="Google" id="ProtNLM"/>
    </source>
</evidence>
<keyword evidence="3" id="KW-0687">Ribonucleoprotein</keyword>
<evidence type="ECO:0000256" key="1">
    <source>
        <dbReference type="ARBA" id="ARBA00006227"/>
    </source>
</evidence>
<proteinExistence type="inferred from homology"/>
<dbReference type="GO" id="GO:0003735">
    <property type="term" value="F:structural constituent of ribosome"/>
    <property type="evidence" value="ECO:0007669"/>
    <property type="project" value="InterPro"/>
</dbReference>
<comment type="caution">
    <text evidence="4">The sequence shown here is derived from an EMBL/GenBank/DDBJ whole genome shotgun (WGS) entry which is preliminary data.</text>
</comment>
<name>A0A2A2LJD5_9BILA</name>
<dbReference type="GO" id="GO:0006412">
    <property type="term" value="P:translation"/>
    <property type="evidence" value="ECO:0007669"/>
    <property type="project" value="InterPro"/>
</dbReference>
<dbReference type="PANTHER" id="PTHR11545">
    <property type="entry name" value="RIBOSOMAL PROTEIN L13"/>
    <property type="match status" value="1"/>
</dbReference>
<organism evidence="4 5">
    <name type="scientific">Diploscapter pachys</name>
    <dbReference type="NCBI Taxonomy" id="2018661"/>
    <lineage>
        <taxon>Eukaryota</taxon>
        <taxon>Metazoa</taxon>
        <taxon>Ecdysozoa</taxon>
        <taxon>Nematoda</taxon>
        <taxon>Chromadorea</taxon>
        <taxon>Rhabditida</taxon>
        <taxon>Rhabditina</taxon>
        <taxon>Rhabditomorpha</taxon>
        <taxon>Rhabditoidea</taxon>
        <taxon>Rhabditidae</taxon>
        <taxon>Diploscapter</taxon>
    </lineage>
</organism>
<evidence type="ECO:0000313" key="5">
    <source>
        <dbReference type="Proteomes" id="UP000218231"/>
    </source>
</evidence>
<dbReference type="GO" id="GO:0017148">
    <property type="term" value="P:negative regulation of translation"/>
    <property type="evidence" value="ECO:0007669"/>
    <property type="project" value="TreeGrafter"/>
</dbReference>
<dbReference type="OrthoDB" id="274622at2759"/>
<dbReference type="Gene3D" id="3.90.1180.10">
    <property type="entry name" value="Ribosomal protein L13"/>
    <property type="match status" value="1"/>
</dbReference>
<dbReference type="GO" id="GO:0003729">
    <property type="term" value="F:mRNA binding"/>
    <property type="evidence" value="ECO:0007669"/>
    <property type="project" value="TreeGrafter"/>
</dbReference>
<sequence length="204" mass="24203">MNQARQLAQFMRQWHLIDANQQDVYKLGTKVAKYLSGNWKPIWHPSTDCGDHVVVINCQDIAMEGFDWKHRQFHFNKEYPKSKVNIPAYQIHMYDPCRIVYLAVYKCLGKSNIRRSHIARLHLLPDAEVPSFLMKNVGNQLEQVQEVVKRSTEYTDEERRNFPRLVKFPEDHVVDWEAPIDNPGRHKLYNPYERKSKIQQTPTK</sequence>
<dbReference type="InterPro" id="IPR036899">
    <property type="entry name" value="Ribosomal_uL13_sf"/>
</dbReference>
<dbReference type="PANTHER" id="PTHR11545:SF2">
    <property type="entry name" value="LARGE RIBOSOMAL SUBUNIT PROTEIN UL13M"/>
    <property type="match status" value="1"/>
</dbReference>
<comment type="similarity">
    <text evidence="1">Belongs to the universal ribosomal protein uL13 family.</text>
</comment>
<accession>A0A2A2LJD5</accession>
<dbReference type="CDD" id="cd00392">
    <property type="entry name" value="Ribosomal_L13"/>
    <property type="match status" value="1"/>
</dbReference>
<keyword evidence="5" id="KW-1185">Reference proteome</keyword>
<evidence type="ECO:0000256" key="3">
    <source>
        <dbReference type="ARBA" id="ARBA00023274"/>
    </source>
</evidence>
<dbReference type="InterPro" id="IPR005822">
    <property type="entry name" value="Ribosomal_uL13"/>
</dbReference>
<dbReference type="Pfam" id="PF00572">
    <property type="entry name" value="Ribosomal_L13"/>
    <property type="match status" value="1"/>
</dbReference>
<evidence type="ECO:0000256" key="2">
    <source>
        <dbReference type="ARBA" id="ARBA00022980"/>
    </source>
</evidence>
<dbReference type="Proteomes" id="UP000218231">
    <property type="component" value="Unassembled WGS sequence"/>
</dbReference>
<dbReference type="STRING" id="2018661.A0A2A2LJD5"/>
<reference evidence="4 5" key="1">
    <citation type="journal article" date="2017" name="Curr. Biol.">
        <title>Genome architecture and evolution of a unichromosomal asexual nematode.</title>
        <authorList>
            <person name="Fradin H."/>
            <person name="Zegar C."/>
            <person name="Gutwein M."/>
            <person name="Lucas J."/>
            <person name="Kovtun M."/>
            <person name="Corcoran D."/>
            <person name="Baugh L.R."/>
            <person name="Kiontke K."/>
            <person name="Gunsalus K."/>
            <person name="Fitch D.H."/>
            <person name="Piano F."/>
        </authorList>
    </citation>
    <scope>NUCLEOTIDE SEQUENCE [LARGE SCALE GENOMIC DNA]</scope>
    <source>
        <strain evidence="4">PF1309</strain>
    </source>
</reference>
<dbReference type="EMBL" id="LIAE01006673">
    <property type="protein sequence ID" value="PAV86376.1"/>
    <property type="molecule type" value="Genomic_DNA"/>
</dbReference>
<dbReference type="SUPFAM" id="SSF52161">
    <property type="entry name" value="Ribosomal protein L13"/>
    <property type="match status" value="1"/>
</dbReference>
<evidence type="ECO:0000313" key="4">
    <source>
        <dbReference type="EMBL" id="PAV86376.1"/>
    </source>
</evidence>
<protein>
    <recommendedName>
        <fullName evidence="6">39S ribosomal protein L13, mitochondrial</fullName>
    </recommendedName>
</protein>
<keyword evidence="2" id="KW-0689">Ribosomal protein</keyword>
<dbReference type="HAMAP" id="MF_01366">
    <property type="entry name" value="Ribosomal_uL13"/>
    <property type="match status" value="1"/>
</dbReference>
<dbReference type="GO" id="GO:0005762">
    <property type="term" value="C:mitochondrial large ribosomal subunit"/>
    <property type="evidence" value="ECO:0007669"/>
    <property type="project" value="TreeGrafter"/>
</dbReference>